<dbReference type="SUPFAM" id="SSF46785">
    <property type="entry name" value="Winged helix' DNA-binding domain"/>
    <property type="match status" value="1"/>
</dbReference>
<dbReference type="Gene3D" id="1.10.10.10">
    <property type="entry name" value="Winged helix-like DNA-binding domain superfamily/Winged helix DNA-binding domain"/>
    <property type="match status" value="1"/>
</dbReference>
<sequence>MKTSDRILQTIKRGGAITAKQLADQLDMTTMGARQHLQSLENEDLLRFEDVRVKIGRPTRYWSLTAKGHAQFSDHHGDLIVQLLDSVESVYGPSGVERILSDREQKTFHNYRVQLEPFASLQEKLAKLVALREADGYMAELLVTETGFLIIENHCPICKAASRTPSLCQSELSIFRELLSGLGDVKRVEHILQRHEHEYEHDDLRPYLHQNQAQNQDQNKNPDQAQKKRQRRCAYQVIPRI</sequence>
<protein>
    <submittedName>
        <fullName evidence="2">Transcriptional regulator</fullName>
    </submittedName>
</protein>
<dbReference type="OrthoDB" id="155998at2"/>
<dbReference type="AlphaFoldDB" id="A0A3A6R7A6"/>
<comment type="caution">
    <text evidence="2">The sequence shown here is derived from an EMBL/GenBank/DDBJ whole genome shotgun (WGS) entry which is preliminary data.</text>
</comment>
<reference evidence="2 3" key="1">
    <citation type="submission" date="2018-08" db="EMBL/GenBank/DDBJ databases">
        <title>Vibrio isolated from the Eastern China Marginal Seas.</title>
        <authorList>
            <person name="Li Y."/>
        </authorList>
    </citation>
    <scope>NUCLEOTIDE SEQUENCE [LARGE SCALE GENOMIC DNA]</scope>
    <source>
        <strain evidence="2 3">BEI233</strain>
    </source>
</reference>
<feature type="region of interest" description="Disordered" evidence="1">
    <location>
        <begin position="213"/>
        <end position="232"/>
    </location>
</feature>
<dbReference type="PANTHER" id="PTHR30363:SF28">
    <property type="entry name" value="TRANSCRIPTIONAL REGULATORY PROTEIN-RELATED"/>
    <property type="match status" value="1"/>
</dbReference>
<proteinExistence type="predicted"/>
<dbReference type="PANTHER" id="PTHR30363">
    <property type="entry name" value="HTH-TYPE TRANSCRIPTIONAL REGULATOR SRLR-RELATED"/>
    <property type="match status" value="1"/>
</dbReference>
<dbReference type="EMBL" id="QVMU01000005">
    <property type="protein sequence ID" value="RJX72361.1"/>
    <property type="molecule type" value="Genomic_DNA"/>
</dbReference>
<dbReference type="Proteomes" id="UP000273252">
    <property type="component" value="Unassembled WGS sequence"/>
</dbReference>
<organism evidence="2 3">
    <name type="scientific">Vibrio sinensis</name>
    <dbReference type="NCBI Taxonomy" id="2302434"/>
    <lineage>
        <taxon>Bacteria</taxon>
        <taxon>Pseudomonadati</taxon>
        <taxon>Pseudomonadota</taxon>
        <taxon>Gammaproteobacteria</taxon>
        <taxon>Vibrionales</taxon>
        <taxon>Vibrionaceae</taxon>
        <taxon>Vibrio</taxon>
    </lineage>
</organism>
<dbReference type="InterPro" id="IPR036388">
    <property type="entry name" value="WH-like_DNA-bd_sf"/>
</dbReference>
<dbReference type="InterPro" id="IPR050313">
    <property type="entry name" value="Carb_Metab_HTH_regulators"/>
</dbReference>
<dbReference type="InterPro" id="IPR036390">
    <property type="entry name" value="WH_DNA-bd_sf"/>
</dbReference>
<evidence type="ECO:0000313" key="2">
    <source>
        <dbReference type="EMBL" id="RJX72361.1"/>
    </source>
</evidence>
<feature type="compositionally biased region" description="Low complexity" evidence="1">
    <location>
        <begin position="213"/>
        <end position="224"/>
    </location>
</feature>
<gene>
    <name evidence="2" type="ORF">DZ860_08090</name>
</gene>
<dbReference type="Pfam" id="PF13412">
    <property type="entry name" value="HTH_24"/>
    <property type="match status" value="1"/>
</dbReference>
<accession>A0A3A6R7A6</accession>
<evidence type="ECO:0000313" key="3">
    <source>
        <dbReference type="Proteomes" id="UP000273252"/>
    </source>
</evidence>
<name>A0A3A6R7A6_9VIBR</name>
<evidence type="ECO:0000256" key="1">
    <source>
        <dbReference type="SAM" id="MobiDB-lite"/>
    </source>
</evidence>
<keyword evidence="3" id="KW-1185">Reference proteome</keyword>